<proteinExistence type="predicted"/>
<dbReference type="InterPro" id="IPR012338">
    <property type="entry name" value="Beta-lactam/transpept-like"/>
</dbReference>
<feature type="domain" description="Beta-lactamase-related" evidence="2">
    <location>
        <begin position="40"/>
        <end position="333"/>
    </location>
</feature>
<dbReference type="EMBL" id="CP014989">
    <property type="protein sequence ID" value="ANS79904.1"/>
    <property type="molecule type" value="Genomic_DNA"/>
</dbReference>
<keyword evidence="4" id="KW-1185">Reference proteome</keyword>
<feature type="transmembrane region" description="Helical" evidence="1">
    <location>
        <begin position="465"/>
        <end position="485"/>
    </location>
</feature>
<dbReference type="InterPro" id="IPR001466">
    <property type="entry name" value="Beta-lactam-related"/>
</dbReference>
<dbReference type="PANTHER" id="PTHR46825">
    <property type="entry name" value="D-ALANYL-D-ALANINE-CARBOXYPEPTIDASE/ENDOPEPTIDASE AMPH"/>
    <property type="match status" value="1"/>
</dbReference>
<keyword evidence="1" id="KW-1133">Transmembrane helix</keyword>
<feature type="transmembrane region" description="Helical" evidence="1">
    <location>
        <begin position="416"/>
        <end position="445"/>
    </location>
</feature>
<reference evidence="3 4" key="1">
    <citation type="submission" date="2016-03" db="EMBL/GenBank/DDBJ databases">
        <title>Shallow-sea hydrothermal system.</title>
        <authorList>
            <person name="Tang K."/>
        </authorList>
    </citation>
    <scope>NUCLEOTIDE SEQUENCE [LARGE SCALE GENOMIC DNA]</scope>
    <source>
        <strain evidence="3 4">JLT9</strain>
    </source>
</reference>
<keyword evidence="1" id="KW-0812">Transmembrane</keyword>
<organism evidence="3 4">
    <name type="scientific">Serinicoccus hydrothermalis</name>
    <dbReference type="NCBI Taxonomy" id="1758689"/>
    <lineage>
        <taxon>Bacteria</taxon>
        <taxon>Bacillati</taxon>
        <taxon>Actinomycetota</taxon>
        <taxon>Actinomycetes</taxon>
        <taxon>Micrococcales</taxon>
        <taxon>Ornithinimicrobiaceae</taxon>
        <taxon>Serinicoccus</taxon>
    </lineage>
</organism>
<dbReference type="RefSeq" id="WP_066640910.1">
    <property type="nucleotide sequence ID" value="NZ_CP014989.1"/>
</dbReference>
<evidence type="ECO:0000313" key="3">
    <source>
        <dbReference type="EMBL" id="ANS79904.1"/>
    </source>
</evidence>
<dbReference type="PANTHER" id="PTHR46825:SF9">
    <property type="entry name" value="BETA-LACTAMASE-RELATED DOMAIN-CONTAINING PROTEIN"/>
    <property type="match status" value="1"/>
</dbReference>
<name>A0A1B1NEP3_9MICO</name>
<dbReference type="Pfam" id="PF00144">
    <property type="entry name" value="Beta-lactamase"/>
    <property type="match status" value="1"/>
</dbReference>
<sequence>MTTRPALVVRLLLLLLVLALVTVAVGGARPASGAQDEARGLVQAYLDRSPASALAVAVVDDGTVEVSGYGQDEQGADVDGGTRFRIASLSKSFTAAVVMRLAGRGELDLDAPLTATLPEFTMADDRAGRITLRMLLAHTSGLGDGSTRDLGQPGWTDPEVLLADLREETLGSDPGTRHVYSNTGYALAAVAVERATGHPFDAVLQAELLGPLGMRATTSVPDCAGEVEGVGTGHTAVFGRVVPFPEPHDTCLGSGGMVSTADDLARWARFQAGDGRAPGGERLLSPEDLRELHTAQPGTEGVGGYGLGWSFAEQDGFGFLEHDGAMVTWTSHLSIVRAPDGRPTGDAAVVLADTVGAPGPLARALAADAAGGTGTLPDQSLIRPATVSAVLMVLVVLAGAVGLVRSRSWPDRRHRVASRVAGLLGPAALGALCVVLPNLLARYAYGSPMGVPTAWSWGAGLLPEPVLLIALTGLTALLVLLARLVSLTGAPRARTNGPIRLRGSTRSVP</sequence>
<evidence type="ECO:0000256" key="1">
    <source>
        <dbReference type="SAM" id="Phobius"/>
    </source>
</evidence>
<dbReference type="OrthoDB" id="3863176at2"/>
<keyword evidence="1" id="KW-0472">Membrane</keyword>
<protein>
    <submittedName>
        <fullName evidence="3">Beta-lactamase class C</fullName>
    </submittedName>
</protein>
<dbReference type="PATRIC" id="fig|1758689.4.peg.2620"/>
<gene>
    <name evidence="3" type="ORF">SGUI_2508</name>
</gene>
<dbReference type="InterPro" id="IPR050491">
    <property type="entry name" value="AmpC-like"/>
</dbReference>
<dbReference type="Gene3D" id="3.40.710.10">
    <property type="entry name" value="DD-peptidase/beta-lactamase superfamily"/>
    <property type="match status" value="1"/>
</dbReference>
<dbReference type="STRING" id="1758689.SGUI_2508"/>
<feature type="transmembrane region" description="Helical" evidence="1">
    <location>
        <begin position="385"/>
        <end position="404"/>
    </location>
</feature>
<dbReference type="KEGG" id="serj:SGUI_2508"/>
<evidence type="ECO:0000259" key="2">
    <source>
        <dbReference type="Pfam" id="PF00144"/>
    </source>
</evidence>
<accession>A0A1B1NEP3</accession>
<dbReference type="AlphaFoldDB" id="A0A1B1NEP3"/>
<dbReference type="Proteomes" id="UP000092482">
    <property type="component" value="Chromosome"/>
</dbReference>
<dbReference type="SUPFAM" id="SSF56601">
    <property type="entry name" value="beta-lactamase/transpeptidase-like"/>
    <property type="match status" value="1"/>
</dbReference>
<evidence type="ECO:0000313" key="4">
    <source>
        <dbReference type="Proteomes" id="UP000092482"/>
    </source>
</evidence>